<organism evidence="2">
    <name type="scientific">marine sediment metagenome</name>
    <dbReference type="NCBI Taxonomy" id="412755"/>
    <lineage>
        <taxon>unclassified sequences</taxon>
        <taxon>metagenomes</taxon>
        <taxon>ecological metagenomes</taxon>
    </lineage>
</organism>
<keyword evidence="1" id="KW-0472">Membrane</keyword>
<evidence type="ECO:0000313" key="2">
    <source>
        <dbReference type="EMBL" id="KKM65574.1"/>
    </source>
</evidence>
<keyword evidence="1" id="KW-1133">Transmembrane helix</keyword>
<dbReference type="AlphaFoldDB" id="A0A0F9J712"/>
<accession>A0A0F9J712</accession>
<reference evidence="2" key="1">
    <citation type="journal article" date="2015" name="Nature">
        <title>Complex archaea that bridge the gap between prokaryotes and eukaryotes.</title>
        <authorList>
            <person name="Spang A."/>
            <person name="Saw J.H."/>
            <person name="Jorgensen S.L."/>
            <person name="Zaremba-Niedzwiedzka K."/>
            <person name="Martijn J."/>
            <person name="Lind A.E."/>
            <person name="van Eijk R."/>
            <person name="Schleper C."/>
            <person name="Guy L."/>
            <person name="Ettema T.J."/>
        </authorList>
    </citation>
    <scope>NUCLEOTIDE SEQUENCE</scope>
</reference>
<proteinExistence type="predicted"/>
<feature type="transmembrane region" description="Helical" evidence="1">
    <location>
        <begin position="39"/>
        <end position="62"/>
    </location>
</feature>
<evidence type="ECO:0000256" key="1">
    <source>
        <dbReference type="SAM" id="Phobius"/>
    </source>
</evidence>
<name>A0A0F9J712_9ZZZZ</name>
<comment type="caution">
    <text evidence="2">The sequence shown here is derived from an EMBL/GenBank/DDBJ whole genome shotgun (WGS) entry which is preliminary data.</text>
</comment>
<dbReference type="EMBL" id="LAZR01010703">
    <property type="protein sequence ID" value="KKM65574.1"/>
    <property type="molecule type" value="Genomic_DNA"/>
</dbReference>
<sequence>MVETTGVIMLMLVGVVLLATAIALALTAVHYIFATWFTMPVAFFATSLVCLSIAGGVLWSAMRLYNKV</sequence>
<keyword evidence="1" id="KW-0812">Transmembrane</keyword>
<feature type="transmembrane region" description="Helical" evidence="1">
    <location>
        <begin position="7"/>
        <end position="33"/>
    </location>
</feature>
<gene>
    <name evidence="2" type="ORF">LCGC14_1489940</name>
</gene>
<protein>
    <submittedName>
        <fullName evidence="2">Uncharacterized protein</fullName>
    </submittedName>
</protein>